<dbReference type="CDD" id="cd17537">
    <property type="entry name" value="REC_FixJ"/>
    <property type="match status" value="1"/>
</dbReference>
<evidence type="ECO:0000256" key="1">
    <source>
        <dbReference type="ARBA" id="ARBA00022553"/>
    </source>
</evidence>
<dbReference type="RefSeq" id="WP_161815369.1">
    <property type="nucleotide sequence ID" value="NZ_BLJN01000007.1"/>
</dbReference>
<dbReference type="FunFam" id="3.40.50.2300:FF:000018">
    <property type="entry name" value="DNA-binding transcriptional regulator NtrC"/>
    <property type="match status" value="1"/>
</dbReference>
<keyword evidence="3" id="KW-0805">Transcription regulation</keyword>
<evidence type="ECO:0000256" key="4">
    <source>
        <dbReference type="ARBA" id="ARBA00023125"/>
    </source>
</evidence>
<dbReference type="Proteomes" id="UP000445000">
    <property type="component" value="Unassembled WGS sequence"/>
</dbReference>
<dbReference type="PANTHER" id="PTHR44688:SF16">
    <property type="entry name" value="DNA-BINDING TRANSCRIPTIONAL ACTIVATOR DEVR_DOSR"/>
    <property type="match status" value="1"/>
</dbReference>
<evidence type="ECO:0000259" key="7">
    <source>
        <dbReference type="PROSITE" id="PS50043"/>
    </source>
</evidence>
<dbReference type="InterPro" id="IPR036388">
    <property type="entry name" value="WH-like_DNA-bd_sf"/>
</dbReference>
<keyword evidence="2" id="KW-0902">Two-component regulatory system</keyword>
<dbReference type="InterPro" id="IPR000792">
    <property type="entry name" value="Tscrpt_reg_LuxR_C"/>
</dbReference>
<dbReference type="GO" id="GO:0006355">
    <property type="term" value="P:regulation of DNA-templated transcription"/>
    <property type="evidence" value="ECO:0007669"/>
    <property type="project" value="InterPro"/>
</dbReference>
<dbReference type="PROSITE" id="PS50043">
    <property type="entry name" value="HTH_LUXR_2"/>
    <property type="match status" value="1"/>
</dbReference>
<feature type="modified residue" description="4-aspartylphosphate" evidence="6">
    <location>
        <position position="62"/>
    </location>
</feature>
<keyword evidence="5" id="KW-0804">Transcription</keyword>
<sequence length="215" mass="24032">MTANKTTPRKKPTVYIVDDDDGMRRALSVLMSTVGYNAVTFERPAEFLQKLDPNQPGCLVLDVRMPEMSGLEVQQQLNRSGSMLPVILITGHGDIPMAVQAMKDGAFDFLQKPFRDQDLLDRINGALKQDAENRETVERHADLKRRSESLTPREREVMALVVDGRANKVIAIDLGLSERTVEIHRANVMEKMQARSVAHLVKMHLTLNGETLGNG</sequence>
<dbReference type="SMART" id="SM00448">
    <property type="entry name" value="REC"/>
    <property type="match status" value="1"/>
</dbReference>
<gene>
    <name evidence="9" type="ORF">GCM10011487_57410</name>
</gene>
<comment type="caution">
    <text evidence="9">The sequence shown here is derived from an EMBL/GenBank/DDBJ whole genome shotgun (WGS) entry which is preliminary data.</text>
</comment>
<proteinExistence type="predicted"/>
<evidence type="ECO:0000259" key="8">
    <source>
        <dbReference type="PROSITE" id="PS50110"/>
    </source>
</evidence>
<keyword evidence="10" id="KW-1185">Reference proteome</keyword>
<keyword evidence="1 6" id="KW-0597">Phosphoprotein</keyword>
<organism evidence="9 10">
    <name type="scientific">Steroidobacter agaridevorans</name>
    <dbReference type="NCBI Taxonomy" id="2695856"/>
    <lineage>
        <taxon>Bacteria</taxon>
        <taxon>Pseudomonadati</taxon>
        <taxon>Pseudomonadota</taxon>
        <taxon>Gammaproteobacteria</taxon>
        <taxon>Steroidobacterales</taxon>
        <taxon>Steroidobacteraceae</taxon>
        <taxon>Steroidobacter</taxon>
    </lineage>
</organism>
<evidence type="ECO:0000313" key="10">
    <source>
        <dbReference type="Proteomes" id="UP000445000"/>
    </source>
</evidence>
<dbReference type="Pfam" id="PF00072">
    <property type="entry name" value="Response_reg"/>
    <property type="match status" value="1"/>
</dbReference>
<evidence type="ECO:0000256" key="6">
    <source>
        <dbReference type="PROSITE-ProRule" id="PRU00169"/>
    </source>
</evidence>
<feature type="domain" description="Response regulatory" evidence="8">
    <location>
        <begin position="13"/>
        <end position="127"/>
    </location>
</feature>
<feature type="domain" description="HTH luxR-type" evidence="7">
    <location>
        <begin position="143"/>
        <end position="208"/>
    </location>
</feature>
<evidence type="ECO:0000313" key="9">
    <source>
        <dbReference type="EMBL" id="GFE83741.1"/>
    </source>
</evidence>
<dbReference type="SMART" id="SM00421">
    <property type="entry name" value="HTH_LUXR"/>
    <property type="match status" value="1"/>
</dbReference>
<dbReference type="InterPro" id="IPR001789">
    <property type="entry name" value="Sig_transdc_resp-reg_receiver"/>
</dbReference>
<dbReference type="InterPro" id="IPR011006">
    <property type="entry name" value="CheY-like_superfamily"/>
</dbReference>
<dbReference type="PROSITE" id="PS50110">
    <property type="entry name" value="RESPONSE_REGULATORY"/>
    <property type="match status" value="1"/>
</dbReference>
<dbReference type="GO" id="GO:0000160">
    <property type="term" value="P:phosphorelay signal transduction system"/>
    <property type="evidence" value="ECO:0007669"/>
    <property type="project" value="UniProtKB-KW"/>
</dbReference>
<dbReference type="Pfam" id="PF00196">
    <property type="entry name" value="GerE"/>
    <property type="match status" value="1"/>
</dbReference>
<dbReference type="PANTHER" id="PTHR44688">
    <property type="entry name" value="DNA-BINDING TRANSCRIPTIONAL ACTIVATOR DEVR_DOSR"/>
    <property type="match status" value="1"/>
</dbReference>
<name>A0A829YLJ1_9GAMM</name>
<dbReference type="SUPFAM" id="SSF46894">
    <property type="entry name" value="C-terminal effector domain of the bipartite response regulators"/>
    <property type="match status" value="1"/>
</dbReference>
<evidence type="ECO:0000256" key="5">
    <source>
        <dbReference type="ARBA" id="ARBA00023163"/>
    </source>
</evidence>
<reference evidence="10" key="1">
    <citation type="submission" date="2020-01" db="EMBL/GenBank/DDBJ databases">
        <title>'Steroidobacter agaridevorans' sp. nov., agar-degrading bacteria isolated from rhizosphere soils.</title>
        <authorList>
            <person name="Ikenaga M."/>
            <person name="Kataoka M."/>
            <person name="Murouchi A."/>
            <person name="Katsuragi S."/>
            <person name="Sakai M."/>
        </authorList>
    </citation>
    <scope>NUCLEOTIDE SEQUENCE [LARGE SCALE GENOMIC DNA]</scope>
    <source>
        <strain evidence="10">YU21-B</strain>
    </source>
</reference>
<dbReference type="AlphaFoldDB" id="A0A829YLJ1"/>
<keyword evidence="4 9" id="KW-0238">DNA-binding</keyword>
<dbReference type="GO" id="GO:0003677">
    <property type="term" value="F:DNA binding"/>
    <property type="evidence" value="ECO:0007669"/>
    <property type="project" value="UniProtKB-KW"/>
</dbReference>
<dbReference type="EMBL" id="BLJN01000007">
    <property type="protein sequence ID" value="GFE83741.1"/>
    <property type="molecule type" value="Genomic_DNA"/>
</dbReference>
<dbReference type="Gene3D" id="1.10.10.10">
    <property type="entry name" value="Winged helix-like DNA-binding domain superfamily/Winged helix DNA-binding domain"/>
    <property type="match status" value="1"/>
</dbReference>
<evidence type="ECO:0000256" key="2">
    <source>
        <dbReference type="ARBA" id="ARBA00023012"/>
    </source>
</evidence>
<protein>
    <submittedName>
        <fullName evidence="9">DNA-binding response regulator</fullName>
    </submittedName>
</protein>
<dbReference type="PROSITE" id="PS00622">
    <property type="entry name" value="HTH_LUXR_1"/>
    <property type="match status" value="1"/>
</dbReference>
<evidence type="ECO:0000256" key="3">
    <source>
        <dbReference type="ARBA" id="ARBA00023015"/>
    </source>
</evidence>
<accession>A0A829YLJ1</accession>
<dbReference type="SUPFAM" id="SSF52172">
    <property type="entry name" value="CheY-like"/>
    <property type="match status" value="1"/>
</dbReference>
<dbReference type="CDD" id="cd06170">
    <property type="entry name" value="LuxR_C_like"/>
    <property type="match status" value="1"/>
</dbReference>
<dbReference type="Gene3D" id="3.40.50.2300">
    <property type="match status" value="1"/>
</dbReference>
<dbReference type="PRINTS" id="PR00038">
    <property type="entry name" value="HTHLUXR"/>
</dbReference>
<dbReference type="InterPro" id="IPR016032">
    <property type="entry name" value="Sig_transdc_resp-reg_C-effctor"/>
</dbReference>